<evidence type="ECO:0000256" key="2">
    <source>
        <dbReference type="SAM" id="SignalP"/>
    </source>
</evidence>
<dbReference type="EMBL" id="JABANO010034344">
    <property type="protein sequence ID" value="KAF4705303.1"/>
    <property type="molecule type" value="Genomic_DNA"/>
</dbReference>
<evidence type="ECO:0008006" key="5">
    <source>
        <dbReference type="Google" id="ProtNLM"/>
    </source>
</evidence>
<sequence>MKRSMMILFAIASSLLSVIDGTASEQHDGLKRQPKKRERHRVEESDLPSGVYQAVHNKSSGYICDTLPTLTGFDMVVENSSDGQTIQLAARGHGWNETMAGATQPLKFNTRGELIYIGGEAYSRCSYFQRAGPGFHHLRDFMRGMERGLGLNSSRLHKSLIFCKKPERGNVMACLDPIRIPRPRGCKHFFTLKKTNRPVAAAEKGKLTSRKRTAEKAPILEPAKKRQVIGEGPVSSGATGSLIKIEDGRYLSKEASFLAKVTISTDTESKRRTGTFEIMDDDRPVVLPNFDWVVDAGFRCLRPELTDPEAPHFLIKRTFGAATFPISPDSIFICELGVDRIWLVISGGAHGPQHLLVLTKDRQ</sequence>
<keyword evidence="4" id="KW-1185">Reference proteome</keyword>
<dbReference type="AlphaFoldDB" id="A0A7J6QAD6"/>
<feature type="region of interest" description="Disordered" evidence="1">
    <location>
        <begin position="24"/>
        <end position="46"/>
    </location>
</feature>
<proteinExistence type="predicted"/>
<evidence type="ECO:0000313" key="4">
    <source>
        <dbReference type="Proteomes" id="UP000553632"/>
    </source>
</evidence>
<organism evidence="3 4">
    <name type="scientific">Perkinsus olseni</name>
    <name type="common">Perkinsus atlanticus</name>
    <dbReference type="NCBI Taxonomy" id="32597"/>
    <lineage>
        <taxon>Eukaryota</taxon>
        <taxon>Sar</taxon>
        <taxon>Alveolata</taxon>
        <taxon>Perkinsozoa</taxon>
        <taxon>Perkinsea</taxon>
        <taxon>Perkinsida</taxon>
        <taxon>Perkinsidae</taxon>
        <taxon>Perkinsus</taxon>
    </lineage>
</organism>
<dbReference type="Proteomes" id="UP000553632">
    <property type="component" value="Unassembled WGS sequence"/>
</dbReference>
<feature type="chain" id="PRO_5029554357" description="Sorl1p" evidence="2">
    <location>
        <begin position="25"/>
        <end position="363"/>
    </location>
</feature>
<feature type="signal peptide" evidence="2">
    <location>
        <begin position="1"/>
        <end position="24"/>
    </location>
</feature>
<protein>
    <recommendedName>
        <fullName evidence="5">Sorl1p</fullName>
    </recommendedName>
</protein>
<comment type="caution">
    <text evidence="3">The sequence shown here is derived from an EMBL/GenBank/DDBJ whole genome shotgun (WGS) entry which is preliminary data.</text>
</comment>
<evidence type="ECO:0000313" key="3">
    <source>
        <dbReference type="EMBL" id="KAF4705303.1"/>
    </source>
</evidence>
<reference evidence="3 4" key="1">
    <citation type="submission" date="2020-04" db="EMBL/GenBank/DDBJ databases">
        <title>Perkinsus olseni comparative genomics.</title>
        <authorList>
            <person name="Bogema D.R."/>
        </authorList>
    </citation>
    <scope>NUCLEOTIDE SEQUENCE [LARGE SCALE GENOMIC DNA]</scope>
    <source>
        <strain evidence="3 4">ATCC PRA-207</strain>
    </source>
</reference>
<accession>A0A7J6QAD6</accession>
<gene>
    <name evidence="3" type="ORF">FOZ63_002613</name>
</gene>
<name>A0A7J6QAD6_PEROL</name>
<evidence type="ECO:0000256" key="1">
    <source>
        <dbReference type="SAM" id="MobiDB-lite"/>
    </source>
</evidence>
<keyword evidence="2" id="KW-0732">Signal</keyword>